<evidence type="ECO:0000256" key="1">
    <source>
        <dbReference type="ARBA" id="ARBA00022516"/>
    </source>
</evidence>
<keyword evidence="6" id="KW-0677">Repeat</keyword>
<dbReference type="CDD" id="cd03351">
    <property type="entry name" value="LbH_UDP-GlcNAc_AT"/>
    <property type="match status" value="1"/>
</dbReference>
<evidence type="ECO:0000256" key="4">
    <source>
        <dbReference type="ARBA" id="ARBA00023098"/>
    </source>
</evidence>
<evidence type="ECO:0000256" key="6">
    <source>
        <dbReference type="HAMAP-Rule" id="MF_00387"/>
    </source>
</evidence>
<dbReference type="GO" id="GO:0016020">
    <property type="term" value="C:membrane"/>
    <property type="evidence" value="ECO:0007669"/>
    <property type="project" value="GOC"/>
</dbReference>
<dbReference type="InterPro" id="IPR001451">
    <property type="entry name" value="Hexapep"/>
</dbReference>
<dbReference type="Pfam" id="PF00132">
    <property type="entry name" value="Hexapep"/>
    <property type="match status" value="1"/>
</dbReference>
<dbReference type="InterPro" id="IPR029098">
    <property type="entry name" value="Acetyltransf_C"/>
</dbReference>
<dbReference type="GO" id="GO:0008780">
    <property type="term" value="F:acyl-[acyl-carrier-protein]-UDP-N-acetylglucosamine O-acyltransferase activity"/>
    <property type="evidence" value="ECO:0007669"/>
    <property type="project" value="UniProtKB-UniRule"/>
</dbReference>
<comment type="subunit">
    <text evidence="6">Homotrimer.</text>
</comment>
<gene>
    <name evidence="6 8" type="primary">lpxA</name>
    <name evidence="8" type="ORF">ABHF33_00635</name>
</gene>
<keyword evidence="6" id="KW-0963">Cytoplasm</keyword>
<proteinExistence type="inferred from homology"/>
<feature type="domain" description="UDP N-acetylglucosamine O-acyltransferase C-terminal" evidence="7">
    <location>
        <begin position="176"/>
        <end position="257"/>
    </location>
</feature>
<dbReference type="EMBL" id="CP157355">
    <property type="protein sequence ID" value="XBM00824.1"/>
    <property type="molecule type" value="Genomic_DNA"/>
</dbReference>
<keyword evidence="5 6" id="KW-0012">Acyltransferase</keyword>
<evidence type="ECO:0000259" key="7">
    <source>
        <dbReference type="Pfam" id="PF13720"/>
    </source>
</evidence>
<organism evidence="8">
    <name type="scientific">Chitinibacter mangrovi</name>
    <dbReference type="NCBI Taxonomy" id="3153927"/>
    <lineage>
        <taxon>Bacteria</taxon>
        <taxon>Pseudomonadati</taxon>
        <taxon>Pseudomonadota</taxon>
        <taxon>Betaproteobacteria</taxon>
        <taxon>Neisseriales</taxon>
        <taxon>Chitinibacteraceae</taxon>
        <taxon>Chitinibacter</taxon>
    </lineage>
</organism>
<keyword evidence="3 6" id="KW-0808">Transferase</keyword>
<evidence type="ECO:0000256" key="5">
    <source>
        <dbReference type="ARBA" id="ARBA00023315"/>
    </source>
</evidence>
<evidence type="ECO:0000256" key="2">
    <source>
        <dbReference type="ARBA" id="ARBA00022556"/>
    </source>
</evidence>
<protein>
    <recommendedName>
        <fullName evidence="6">Acyl-[acyl-carrier-protein]--UDP-N-acetylglucosamine O-acyltransferase</fullName>
        <shortName evidence="6">UDP-N-acetylglucosamine acyltransferase</shortName>
        <ecNumber evidence="6">2.3.1.129</ecNumber>
    </recommendedName>
</protein>
<dbReference type="Gene3D" id="1.20.1180.10">
    <property type="entry name" value="Udp N-acetylglucosamine O-acyltransferase, C-terminal domain"/>
    <property type="match status" value="1"/>
</dbReference>
<dbReference type="PANTHER" id="PTHR43480:SF1">
    <property type="entry name" value="ACYL-[ACYL-CARRIER-PROTEIN]--UDP-N-ACETYLGLUCOSAMINE O-ACYLTRANSFERASE, MITOCHONDRIAL-RELATED"/>
    <property type="match status" value="1"/>
</dbReference>
<dbReference type="GO" id="GO:0009245">
    <property type="term" value="P:lipid A biosynthetic process"/>
    <property type="evidence" value="ECO:0007669"/>
    <property type="project" value="UniProtKB-UniRule"/>
</dbReference>
<dbReference type="KEGG" id="cmav:ABHF33_00635"/>
<evidence type="ECO:0000313" key="8">
    <source>
        <dbReference type="EMBL" id="XBM00824.1"/>
    </source>
</evidence>
<dbReference type="NCBIfam" id="TIGR01852">
    <property type="entry name" value="lipid_A_lpxA"/>
    <property type="match status" value="1"/>
</dbReference>
<dbReference type="RefSeq" id="WP_348945153.1">
    <property type="nucleotide sequence ID" value="NZ_CP157355.1"/>
</dbReference>
<reference evidence="8" key="1">
    <citation type="submission" date="2024-05" db="EMBL/GenBank/DDBJ databases">
        <authorList>
            <person name="Yang L."/>
            <person name="Pan L."/>
        </authorList>
    </citation>
    <scope>NUCLEOTIDE SEQUENCE</scope>
    <source>
        <strain evidence="8">FCG-7</strain>
    </source>
</reference>
<dbReference type="PIRSF" id="PIRSF000456">
    <property type="entry name" value="UDP-GlcNAc_acltr"/>
    <property type="match status" value="1"/>
</dbReference>
<comment type="subcellular location">
    <subcellularLocation>
        <location evidence="6">Cytoplasm</location>
    </subcellularLocation>
</comment>
<dbReference type="InterPro" id="IPR011004">
    <property type="entry name" value="Trimer_LpxA-like_sf"/>
</dbReference>
<dbReference type="HAMAP" id="MF_00387">
    <property type="entry name" value="LpxA"/>
    <property type="match status" value="1"/>
</dbReference>
<accession>A0AAU7FBC7</accession>
<comment type="pathway">
    <text evidence="6">Glycolipid biosynthesis; lipid IV(A) biosynthesis; lipid IV(A) from (3R)-3-hydroxytetradecanoyl-[acyl-carrier-protein] and UDP-N-acetyl-alpha-D-glucosamine: step 1/6.</text>
</comment>
<evidence type="ECO:0000256" key="3">
    <source>
        <dbReference type="ARBA" id="ARBA00022679"/>
    </source>
</evidence>
<dbReference type="InterPro" id="IPR010137">
    <property type="entry name" value="Lipid_A_LpxA"/>
</dbReference>
<comment type="function">
    <text evidence="6">Involved in the biosynthesis of lipid A, a phosphorylated glycolipid that anchors the lipopolysaccharide to the outer membrane of the cell.</text>
</comment>
<comment type="similarity">
    <text evidence="6">Belongs to the transferase hexapeptide repeat family. LpxA subfamily.</text>
</comment>
<sequence>MANIHPSAIIDPKAVLAEDVSVGPFSIIGPKVQIDAGTVIDSHCVITGNTKIGKNNRFYPYCAIGCDPQDKKYANEPTLLEIGHGNTFFHNVTVSTGTAQDNGITRVGDDNWIMAYAHIAHDCVLGNHVILANSATLAGHVTVGDYAILGGLTAVHQFCTIGEHAMAGGGSIIVQDLPPFVMCEGNRAIARGFNAEGMKRRGFNEQDIKAVKSAYRLLYRSGISYDDAVAQIQEQAQSNVALMAFVRFFALSTRGIVR</sequence>
<keyword evidence="2 6" id="KW-0441">Lipid A biosynthesis</keyword>
<name>A0AAU7FBC7_9NEIS</name>
<dbReference type="AlphaFoldDB" id="A0AAU7FBC7"/>
<dbReference type="NCBIfam" id="NF003657">
    <property type="entry name" value="PRK05289.1"/>
    <property type="match status" value="1"/>
</dbReference>
<dbReference type="Gene3D" id="2.160.10.10">
    <property type="entry name" value="Hexapeptide repeat proteins"/>
    <property type="match status" value="1"/>
</dbReference>
<dbReference type="GO" id="GO:0005737">
    <property type="term" value="C:cytoplasm"/>
    <property type="evidence" value="ECO:0007669"/>
    <property type="project" value="UniProtKB-SubCell"/>
</dbReference>
<dbReference type="EC" id="2.3.1.129" evidence="6"/>
<dbReference type="PANTHER" id="PTHR43480">
    <property type="entry name" value="ACYL-[ACYL-CARRIER-PROTEIN]--UDP-N-ACETYLGLUCOSAMINE O-ACYLTRANSFERASE"/>
    <property type="match status" value="1"/>
</dbReference>
<dbReference type="InterPro" id="IPR037157">
    <property type="entry name" value="Acetyltransf_C_sf"/>
</dbReference>
<keyword evidence="4 6" id="KW-0443">Lipid metabolism</keyword>
<keyword evidence="1 6" id="KW-0444">Lipid biosynthesis</keyword>
<dbReference type="Pfam" id="PF13720">
    <property type="entry name" value="Acetyltransf_11"/>
    <property type="match status" value="1"/>
</dbReference>
<comment type="catalytic activity">
    <reaction evidence="6">
        <text>a (3R)-hydroxyacyl-[ACP] + UDP-N-acetyl-alpha-D-glucosamine = a UDP-3-O-[(3R)-3-hydroxyacyl]-N-acetyl-alpha-D-glucosamine + holo-[ACP]</text>
        <dbReference type="Rhea" id="RHEA:67812"/>
        <dbReference type="Rhea" id="RHEA-COMP:9685"/>
        <dbReference type="Rhea" id="RHEA-COMP:9945"/>
        <dbReference type="ChEBI" id="CHEBI:57705"/>
        <dbReference type="ChEBI" id="CHEBI:64479"/>
        <dbReference type="ChEBI" id="CHEBI:78827"/>
        <dbReference type="ChEBI" id="CHEBI:173225"/>
        <dbReference type="EC" id="2.3.1.129"/>
    </reaction>
</comment>
<dbReference type="SUPFAM" id="SSF51161">
    <property type="entry name" value="Trimeric LpxA-like enzymes"/>
    <property type="match status" value="1"/>
</dbReference>